<dbReference type="Proteomes" id="UP001276840">
    <property type="component" value="Unassembled WGS sequence"/>
</dbReference>
<protein>
    <submittedName>
        <fullName evidence="1">Uncharacterized protein</fullName>
    </submittedName>
</protein>
<gene>
    <name evidence="1" type="ORF">RFM68_23500</name>
</gene>
<reference evidence="1 2" key="1">
    <citation type="submission" date="2023-08" db="EMBL/GenBank/DDBJ databases">
        <title>Implementing the SeqCode for naming new Mesorhizobium species isolated from Vachellia karroo root nodules.</title>
        <authorList>
            <person name="Van Lill M."/>
        </authorList>
    </citation>
    <scope>NUCLEOTIDE SEQUENCE [LARGE SCALE GENOMIC DNA]</scope>
    <source>
        <strain evidence="1 2">MSK 1335</strain>
    </source>
</reference>
<dbReference type="EMBL" id="JAVIJF010000018">
    <property type="protein sequence ID" value="MDX8527469.1"/>
    <property type="molecule type" value="Genomic_DNA"/>
</dbReference>
<accession>A0ABU4ZT16</accession>
<evidence type="ECO:0000313" key="2">
    <source>
        <dbReference type="Proteomes" id="UP001276840"/>
    </source>
</evidence>
<dbReference type="RefSeq" id="WP_320235406.1">
    <property type="nucleotide sequence ID" value="NZ_JAVIJF010000018.1"/>
</dbReference>
<comment type="caution">
    <text evidence="1">The sequence shown here is derived from an EMBL/GenBank/DDBJ whole genome shotgun (WGS) entry which is preliminary data.</text>
</comment>
<name>A0ABU4ZT16_9HYPH</name>
<keyword evidence="2" id="KW-1185">Reference proteome</keyword>
<proteinExistence type="predicted"/>
<organism evidence="1 2">
    <name type="scientific">Mesorhizobium montanum</name>
    <dbReference type="NCBI Taxonomy" id="3072323"/>
    <lineage>
        <taxon>Bacteria</taxon>
        <taxon>Pseudomonadati</taxon>
        <taxon>Pseudomonadota</taxon>
        <taxon>Alphaproteobacteria</taxon>
        <taxon>Hyphomicrobiales</taxon>
        <taxon>Phyllobacteriaceae</taxon>
        <taxon>Mesorhizobium</taxon>
    </lineage>
</organism>
<sequence>MNQGNTAMTFAISHQHDPELAPALAVRRAGRNVVGGRSFWAGIINNHQEETDA</sequence>
<evidence type="ECO:0000313" key="1">
    <source>
        <dbReference type="EMBL" id="MDX8527469.1"/>
    </source>
</evidence>